<dbReference type="Proteomes" id="UP000241769">
    <property type="component" value="Unassembled WGS sequence"/>
</dbReference>
<keyword evidence="2" id="KW-1185">Reference proteome</keyword>
<proteinExistence type="predicted"/>
<organism evidence="1 2">
    <name type="scientific">Planoprotostelium fungivorum</name>
    <dbReference type="NCBI Taxonomy" id="1890364"/>
    <lineage>
        <taxon>Eukaryota</taxon>
        <taxon>Amoebozoa</taxon>
        <taxon>Evosea</taxon>
        <taxon>Variosea</taxon>
        <taxon>Cavosteliida</taxon>
        <taxon>Cavosteliaceae</taxon>
        <taxon>Planoprotostelium</taxon>
    </lineage>
</organism>
<accession>A0A2P6N743</accession>
<evidence type="ECO:0000313" key="1">
    <source>
        <dbReference type="EMBL" id="PRP79775.1"/>
    </source>
</evidence>
<evidence type="ECO:0000313" key="2">
    <source>
        <dbReference type="Proteomes" id="UP000241769"/>
    </source>
</evidence>
<comment type="caution">
    <text evidence="1">The sequence shown here is derived from an EMBL/GenBank/DDBJ whole genome shotgun (WGS) entry which is preliminary data.</text>
</comment>
<gene>
    <name evidence="1" type="ORF">PROFUN_12637</name>
</gene>
<dbReference type="EMBL" id="MDYQ01000171">
    <property type="protein sequence ID" value="PRP79775.1"/>
    <property type="molecule type" value="Genomic_DNA"/>
</dbReference>
<reference evidence="1 2" key="1">
    <citation type="journal article" date="2018" name="Genome Biol. Evol.">
        <title>Multiple Roots of Fruiting Body Formation in Amoebozoa.</title>
        <authorList>
            <person name="Hillmann F."/>
            <person name="Forbes G."/>
            <person name="Novohradska S."/>
            <person name="Ferling I."/>
            <person name="Riege K."/>
            <person name="Groth M."/>
            <person name="Westermann M."/>
            <person name="Marz M."/>
            <person name="Spaller T."/>
            <person name="Winckler T."/>
            <person name="Schaap P."/>
            <person name="Glockner G."/>
        </authorList>
    </citation>
    <scope>NUCLEOTIDE SEQUENCE [LARGE SCALE GENOMIC DNA]</scope>
    <source>
        <strain evidence="1 2">Jena</strain>
    </source>
</reference>
<sequence length="111" mass="12571">MSFEKAKRLLSLNVNITVTTEDVARVGLKSGWKFVACSSALKFSTRELLTFRSVSTFTFERNLPTYPILLEPSETQDGYLFRRTEAPEANLWVRWALMGQDEPGSFLTGTT</sequence>
<dbReference type="InParanoid" id="A0A2P6N743"/>
<protein>
    <submittedName>
        <fullName evidence="1">Uncharacterized protein</fullName>
    </submittedName>
</protein>
<name>A0A2P6N743_9EUKA</name>
<dbReference type="AlphaFoldDB" id="A0A2P6N743"/>